<comment type="caution">
    <text evidence="10">The sequence shown here is derived from an EMBL/GenBank/DDBJ whole genome shotgun (WGS) entry which is preliminary data.</text>
</comment>
<keyword evidence="6 8" id="KW-1133">Transmembrane helix</keyword>
<dbReference type="Pfam" id="PF00482">
    <property type="entry name" value="T2SSF"/>
    <property type="match status" value="2"/>
</dbReference>
<evidence type="ECO:0000256" key="4">
    <source>
        <dbReference type="ARBA" id="ARBA00022519"/>
    </source>
</evidence>
<evidence type="ECO:0000313" key="11">
    <source>
        <dbReference type="Proteomes" id="UP000178632"/>
    </source>
</evidence>
<keyword evidence="3" id="KW-1003">Cell membrane</keyword>
<evidence type="ECO:0000256" key="7">
    <source>
        <dbReference type="ARBA" id="ARBA00023136"/>
    </source>
</evidence>
<evidence type="ECO:0000256" key="1">
    <source>
        <dbReference type="ARBA" id="ARBA00004429"/>
    </source>
</evidence>
<evidence type="ECO:0000313" key="10">
    <source>
        <dbReference type="EMBL" id="OGZ75569.1"/>
    </source>
</evidence>
<feature type="transmembrane region" description="Helical" evidence="8">
    <location>
        <begin position="170"/>
        <end position="192"/>
    </location>
</feature>
<dbReference type="FunFam" id="1.20.81.30:FF:000001">
    <property type="entry name" value="Type II secretion system protein F"/>
    <property type="match status" value="2"/>
</dbReference>
<dbReference type="Gene3D" id="1.20.81.30">
    <property type="entry name" value="Type II secretion system (T2SS), domain F"/>
    <property type="match status" value="2"/>
</dbReference>
<dbReference type="EMBL" id="MHPE01000046">
    <property type="protein sequence ID" value="OGZ75569.1"/>
    <property type="molecule type" value="Genomic_DNA"/>
</dbReference>
<dbReference type="PRINTS" id="PR00812">
    <property type="entry name" value="BCTERIALGSPF"/>
</dbReference>
<sequence length="405" mass="44892">MPNYFYTAKSVDGQTKTGNIIAEDSHKVAQILKEEGLILVKTVLPDENGKNFLKFFLPKAKISAPEKIFMVRNLWIMTATGLSTIKIFDVLSTQTKKKKLKSSLLDIKEKINKGQTLSEALTSYPNIFSELFVSMVKIGEESGTLEEVFKTLALQMEKEHELKSKIQGAMIYPSIILLTMLGVGIIIMTVVLPRLDTFFSSLSADLPLYTKFIIGLGKFSQKNWMLFVISPVVLVFAFMAMIKTKKGKRVLDTILIKMPFFSLLVKESNCAFLIRALSSLIASGVPIVKSLEISSKIVGNFYFRQAVDTAAEKVKKGENLSGALREYQNIFPFGTIEMIEVGEETGKTSVILKKLAEFYEQEVSDAAEKLSAAIEPIMIVILGVAVGIFAFSIIEPMYSVLGTIG</sequence>
<dbReference type="InterPro" id="IPR018076">
    <property type="entry name" value="T2SS_GspF_dom"/>
</dbReference>
<evidence type="ECO:0000256" key="2">
    <source>
        <dbReference type="ARBA" id="ARBA00005745"/>
    </source>
</evidence>
<evidence type="ECO:0000256" key="6">
    <source>
        <dbReference type="ARBA" id="ARBA00022989"/>
    </source>
</evidence>
<comment type="similarity">
    <text evidence="2">Belongs to the GSP F family.</text>
</comment>
<evidence type="ECO:0000256" key="5">
    <source>
        <dbReference type="ARBA" id="ARBA00022692"/>
    </source>
</evidence>
<feature type="transmembrane region" description="Helical" evidence="8">
    <location>
        <begin position="224"/>
        <end position="242"/>
    </location>
</feature>
<accession>A0A1G2IL11</accession>
<keyword evidence="4" id="KW-0997">Cell inner membrane</keyword>
<dbReference type="PANTHER" id="PTHR30012">
    <property type="entry name" value="GENERAL SECRETION PATHWAY PROTEIN"/>
    <property type="match status" value="1"/>
</dbReference>
<evidence type="ECO:0000256" key="8">
    <source>
        <dbReference type="SAM" id="Phobius"/>
    </source>
</evidence>
<dbReference type="InterPro" id="IPR003004">
    <property type="entry name" value="GspF/PilC"/>
</dbReference>
<evidence type="ECO:0000259" key="9">
    <source>
        <dbReference type="Pfam" id="PF00482"/>
    </source>
</evidence>
<gene>
    <name evidence="10" type="ORF">A3G45_01155</name>
</gene>
<keyword evidence="5 8" id="KW-0812">Transmembrane</keyword>
<feature type="domain" description="Type II secretion system protein GspF" evidence="9">
    <location>
        <begin position="71"/>
        <end position="193"/>
    </location>
</feature>
<proteinExistence type="inferred from homology"/>
<feature type="domain" description="Type II secretion system protein GspF" evidence="9">
    <location>
        <begin position="274"/>
        <end position="394"/>
    </location>
</feature>
<dbReference type="GO" id="GO:0005886">
    <property type="term" value="C:plasma membrane"/>
    <property type="evidence" value="ECO:0007669"/>
    <property type="project" value="UniProtKB-SubCell"/>
</dbReference>
<dbReference type="Proteomes" id="UP000178632">
    <property type="component" value="Unassembled WGS sequence"/>
</dbReference>
<organism evidence="10 11">
    <name type="scientific">Candidatus Staskawiczbacteria bacterium RIFCSPLOWO2_12_FULL_37_15</name>
    <dbReference type="NCBI Taxonomy" id="1802218"/>
    <lineage>
        <taxon>Bacteria</taxon>
        <taxon>Candidatus Staskawicziibacteriota</taxon>
    </lineage>
</organism>
<evidence type="ECO:0000256" key="3">
    <source>
        <dbReference type="ARBA" id="ARBA00022475"/>
    </source>
</evidence>
<protein>
    <recommendedName>
        <fullName evidence="9">Type II secretion system protein GspF domain-containing protein</fullName>
    </recommendedName>
</protein>
<dbReference type="PANTHER" id="PTHR30012:SF0">
    <property type="entry name" value="TYPE II SECRETION SYSTEM PROTEIN F-RELATED"/>
    <property type="match status" value="1"/>
</dbReference>
<dbReference type="InterPro" id="IPR042094">
    <property type="entry name" value="T2SS_GspF_sf"/>
</dbReference>
<comment type="subcellular location">
    <subcellularLocation>
        <location evidence="1">Cell inner membrane</location>
        <topology evidence="1">Multi-pass membrane protein</topology>
    </subcellularLocation>
</comment>
<dbReference type="AlphaFoldDB" id="A0A1G2IL11"/>
<name>A0A1G2IL11_9BACT</name>
<keyword evidence="7 8" id="KW-0472">Membrane</keyword>
<reference evidence="10 11" key="1">
    <citation type="journal article" date="2016" name="Nat. Commun.">
        <title>Thousands of microbial genomes shed light on interconnected biogeochemical processes in an aquifer system.</title>
        <authorList>
            <person name="Anantharaman K."/>
            <person name="Brown C.T."/>
            <person name="Hug L.A."/>
            <person name="Sharon I."/>
            <person name="Castelle C.J."/>
            <person name="Probst A.J."/>
            <person name="Thomas B.C."/>
            <person name="Singh A."/>
            <person name="Wilkins M.J."/>
            <person name="Karaoz U."/>
            <person name="Brodie E.L."/>
            <person name="Williams K.H."/>
            <person name="Hubbard S.S."/>
            <person name="Banfield J.F."/>
        </authorList>
    </citation>
    <scope>NUCLEOTIDE SEQUENCE [LARGE SCALE GENOMIC DNA]</scope>
</reference>
<feature type="transmembrane region" description="Helical" evidence="8">
    <location>
        <begin position="377"/>
        <end position="394"/>
    </location>
</feature>